<protein>
    <submittedName>
        <fullName evidence="1">SAM-dependent methyltransferase</fullName>
    </submittedName>
</protein>
<dbReference type="GO" id="GO:0032259">
    <property type="term" value="P:methylation"/>
    <property type="evidence" value="ECO:0007669"/>
    <property type="project" value="UniProtKB-KW"/>
</dbReference>
<dbReference type="RefSeq" id="WP_190298258.1">
    <property type="nucleotide sequence ID" value="NZ_CP061172.1"/>
</dbReference>
<keyword evidence="1" id="KW-0808">Transferase</keyword>
<gene>
    <name evidence="1" type="ORF">IAQ67_27330</name>
</gene>
<organism evidence="1 2">
    <name type="scientific">Paenibacillus peoriae</name>
    <dbReference type="NCBI Taxonomy" id="59893"/>
    <lineage>
        <taxon>Bacteria</taxon>
        <taxon>Bacillati</taxon>
        <taxon>Bacillota</taxon>
        <taxon>Bacilli</taxon>
        <taxon>Bacillales</taxon>
        <taxon>Paenibacillaceae</taxon>
        <taxon>Paenibacillus</taxon>
    </lineage>
</organism>
<dbReference type="GO" id="GO:0008168">
    <property type="term" value="F:methyltransferase activity"/>
    <property type="evidence" value="ECO:0007669"/>
    <property type="project" value="UniProtKB-KW"/>
</dbReference>
<keyword evidence="1" id="KW-0489">Methyltransferase</keyword>
<reference evidence="1 2" key="1">
    <citation type="submission" date="2020-09" db="EMBL/GenBank/DDBJ databases">
        <title>Characterization of Paenibacillus peoriae strain ZF390 with broad-spectrum antimicrobial activity as a potential biocontrol agent.</title>
        <authorList>
            <person name="Li L."/>
            <person name="Zhao Y."/>
            <person name="Li B."/>
            <person name="Xie X."/>
        </authorList>
    </citation>
    <scope>NUCLEOTIDE SEQUENCE [LARGE SCALE GENOMIC DNA]</scope>
    <source>
        <strain evidence="1 2">ZF390</strain>
    </source>
</reference>
<dbReference type="SUPFAM" id="SSF53335">
    <property type="entry name" value="S-adenosyl-L-methionine-dependent methyltransferases"/>
    <property type="match status" value="1"/>
</dbReference>
<dbReference type="AlphaFoldDB" id="A0A7H0Y8K0"/>
<proteinExistence type="predicted"/>
<dbReference type="InterPro" id="IPR029063">
    <property type="entry name" value="SAM-dependent_MTases_sf"/>
</dbReference>
<name>A0A7H0Y8K0_9BACL</name>
<dbReference type="EMBL" id="CP061172">
    <property type="protein sequence ID" value="QNR67408.1"/>
    <property type="molecule type" value="Genomic_DNA"/>
</dbReference>
<dbReference type="Gene3D" id="3.40.50.150">
    <property type="entry name" value="Vaccinia Virus protein VP39"/>
    <property type="match status" value="1"/>
</dbReference>
<dbReference type="Proteomes" id="UP000516384">
    <property type="component" value="Chromosome"/>
</dbReference>
<accession>A0A7H0Y8K0</accession>
<evidence type="ECO:0000313" key="1">
    <source>
        <dbReference type="EMBL" id="QNR67408.1"/>
    </source>
</evidence>
<sequence>MSRDEKSQSKTKQELDRVVFIGRTFEEYVQMFNLHIPELVGKKILDCPAGACSFTALGTKASLDITASDIAYDHKIDDLKRKGLLDIEHAMETLERAKDNYVWSCYGDVQGLSEQRHQALQDCTQDMRKHPERYVAAVLPELPFEDEQFNIVLSAHFLFMYSDRLDYEFHKNTVHELLRVASEEVRIFPLTDLTGTRYDLLDRLILELEAEGLRVTEAKVPYEFMRNGNSLLSIRKDIGQV</sequence>
<evidence type="ECO:0000313" key="2">
    <source>
        <dbReference type="Proteomes" id="UP000516384"/>
    </source>
</evidence>